<accession>A0ABP5YBR0</accession>
<comment type="caution">
    <text evidence="2">The sequence shown here is derived from an EMBL/GenBank/DDBJ whole genome shotgun (WGS) entry which is preliminary data.</text>
</comment>
<sequence>MNRPPDIASHIPLAATSGTGLMAAEHHTASAGAQLRTPRKTIGTNLGAPGERPPAEATSSGIRRTT</sequence>
<evidence type="ECO:0000256" key="1">
    <source>
        <dbReference type="SAM" id="MobiDB-lite"/>
    </source>
</evidence>
<feature type="compositionally biased region" description="Polar residues" evidence="1">
    <location>
        <begin position="57"/>
        <end position="66"/>
    </location>
</feature>
<reference evidence="3" key="1">
    <citation type="journal article" date="2019" name="Int. J. Syst. Evol. Microbiol.">
        <title>The Global Catalogue of Microorganisms (GCM) 10K type strain sequencing project: providing services to taxonomists for standard genome sequencing and annotation.</title>
        <authorList>
            <consortium name="The Broad Institute Genomics Platform"/>
            <consortium name="The Broad Institute Genome Sequencing Center for Infectious Disease"/>
            <person name="Wu L."/>
            <person name="Ma J."/>
        </authorList>
    </citation>
    <scope>NUCLEOTIDE SEQUENCE [LARGE SCALE GENOMIC DNA]</scope>
    <source>
        <strain evidence="3">JCM 4395</strain>
    </source>
</reference>
<organism evidence="2 3">
    <name type="scientific">Streptomyces longisporus</name>
    <dbReference type="NCBI Taxonomy" id="1948"/>
    <lineage>
        <taxon>Bacteria</taxon>
        <taxon>Bacillati</taxon>
        <taxon>Actinomycetota</taxon>
        <taxon>Actinomycetes</taxon>
        <taxon>Kitasatosporales</taxon>
        <taxon>Streptomycetaceae</taxon>
        <taxon>Streptomyces</taxon>
    </lineage>
</organism>
<dbReference type="EMBL" id="BAAASG010000002">
    <property type="protein sequence ID" value="GAA2476649.1"/>
    <property type="molecule type" value="Genomic_DNA"/>
</dbReference>
<evidence type="ECO:0000313" key="3">
    <source>
        <dbReference type="Proteomes" id="UP001501777"/>
    </source>
</evidence>
<gene>
    <name evidence="2" type="ORF">GCM10010276_10650</name>
</gene>
<proteinExistence type="predicted"/>
<feature type="region of interest" description="Disordered" evidence="1">
    <location>
        <begin position="38"/>
        <end position="66"/>
    </location>
</feature>
<keyword evidence="3" id="KW-1185">Reference proteome</keyword>
<dbReference type="RefSeq" id="WP_344398846.1">
    <property type="nucleotide sequence ID" value="NZ_BAAASG010000002.1"/>
</dbReference>
<dbReference type="Proteomes" id="UP001501777">
    <property type="component" value="Unassembled WGS sequence"/>
</dbReference>
<protein>
    <submittedName>
        <fullName evidence="2">Uncharacterized protein</fullName>
    </submittedName>
</protein>
<evidence type="ECO:0000313" key="2">
    <source>
        <dbReference type="EMBL" id="GAA2476649.1"/>
    </source>
</evidence>
<name>A0ABP5YBR0_STRLO</name>